<evidence type="ECO:0000256" key="2">
    <source>
        <dbReference type="ARBA" id="ARBA00022475"/>
    </source>
</evidence>
<dbReference type="PANTHER" id="PTHR32309:SF13">
    <property type="entry name" value="FERRIC ENTEROBACTIN TRANSPORT PROTEIN FEPE"/>
    <property type="match status" value="1"/>
</dbReference>
<feature type="domain" description="Tyrosine-protein kinase G-rich" evidence="8">
    <location>
        <begin position="272"/>
        <end position="350"/>
    </location>
</feature>
<evidence type="ECO:0000256" key="4">
    <source>
        <dbReference type="ARBA" id="ARBA00022989"/>
    </source>
</evidence>
<organism evidence="9 10">
    <name type="scientific">Alistipes ihumii AP11</name>
    <dbReference type="NCBI Taxonomy" id="1211813"/>
    <lineage>
        <taxon>Bacteria</taxon>
        <taxon>Pseudomonadati</taxon>
        <taxon>Bacteroidota</taxon>
        <taxon>Bacteroidia</taxon>
        <taxon>Bacteroidales</taxon>
        <taxon>Rikenellaceae</taxon>
        <taxon>Alistipes</taxon>
    </lineage>
</organism>
<evidence type="ECO:0000313" key="10">
    <source>
        <dbReference type="Proteomes" id="UP001059295"/>
    </source>
</evidence>
<evidence type="ECO:0000259" key="7">
    <source>
        <dbReference type="Pfam" id="PF02706"/>
    </source>
</evidence>
<evidence type="ECO:0000259" key="8">
    <source>
        <dbReference type="Pfam" id="PF13807"/>
    </source>
</evidence>
<protein>
    <submittedName>
        <fullName evidence="9">Wzz/FepE/Etk N-terminal domain-containing protein</fullName>
    </submittedName>
</protein>
<dbReference type="Pfam" id="PF13807">
    <property type="entry name" value="GNVR"/>
    <property type="match status" value="1"/>
</dbReference>
<accession>A0ABY5UZQ9</accession>
<keyword evidence="5 6" id="KW-0472">Membrane</keyword>
<evidence type="ECO:0000256" key="6">
    <source>
        <dbReference type="SAM" id="Phobius"/>
    </source>
</evidence>
<evidence type="ECO:0000256" key="5">
    <source>
        <dbReference type="ARBA" id="ARBA00023136"/>
    </source>
</evidence>
<feature type="transmembrane region" description="Helical" evidence="6">
    <location>
        <begin position="29"/>
        <end position="48"/>
    </location>
</feature>
<keyword evidence="4 6" id="KW-1133">Transmembrane helix</keyword>
<keyword evidence="3 6" id="KW-0812">Transmembrane</keyword>
<dbReference type="InterPro" id="IPR032807">
    <property type="entry name" value="GNVR"/>
</dbReference>
<gene>
    <name evidence="9" type="ORF">NQ491_01345</name>
</gene>
<comment type="subcellular location">
    <subcellularLocation>
        <location evidence="1">Cell membrane</location>
        <topology evidence="1">Multi-pass membrane protein</topology>
    </subcellularLocation>
</comment>
<evidence type="ECO:0000256" key="3">
    <source>
        <dbReference type="ARBA" id="ARBA00022692"/>
    </source>
</evidence>
<name>A0ABY5UZQ9_9BACT</name>
<dbReference type="GeneID" id="82890337"/>
<sequence length="359" mass="39561">MEDTRQSVSNAEEIDLLKLAKSVWRKRAFILKIAAAGAVVGLVVAFSIPREYTTTVKMAPEGVKTSAAGGMADLAAMAGINLGGQNQSGDGINLMLYPDIVSSTPFIVEMSQIPVRGKEMPSPVSLYDYVDQELSAPWWSHVIGAPMRLIGWIFSSEDDDTAEALNPYALSRRQSLVLNALQHRIAISVDKKTGVITATATMQDPLVAAQTADSMVGKLEAYMSEYRTEKAKRDLAFTQNLFDEARQQYYEAQQHYARAVDANRNIARQSAQVELDRLQNEQQLAFGVYSQLAQQLENAKIKVQEQMPCVTIIEPASVPVNRSNMGKPTILFIFVFLGLMAGIGYVVIKELFFQPADSE</sequence>
<keyword evidence="2" id="KW-1003">Cell membrane</keyword>
<dbReference type="PANTHER" id="PTHR32309">
    <property type="entry name" value="TYROSINE-PROTEIN KINASE"/>
    <property type="match status" value="1"/>
</dbReference>
<evidence type="ECO:0000313" key="9">
    <source>
        <dbReference type="EMBL" id="UWN57448.1"/>
    </source>
</evidence>
<dbReference type="InterPro" id="IPR050445">
    <property type="entry name" value="Bact_polysacc_biosynth/exp"/>
</dbReference>
<dbReference type="Proteomes" id="UP001059295">
    <property type="component" value="Chromosome"/>
</dbReference>
<feature type="domain" description="Polysaccharide chain length determinant N-terminal" evidence="7">
    <location>
        <begin position="12"/>
        <end position="65"/>
    </location>
</feature>
<keyword evidence="10" id="KW-1185">Reference proteome</keyword>
<dbReference type="Pfam" id="PF02706">
    <property type="entry name" value="Wzz"/>
    <property type="match status" value="1"/>
</dbReference>
<feature type="transmembrane region" description="Helical" evidence="6">
    <location>
        <begin position="330"/>
        <end position="348"/>
    </location>
</feature>
<dbReference type="EMBL" id="CP102294">
    <property type="protein sequence ID" value="UWN57448.1"/>
    <property type="molecule type" value="Genomic_DNA"/>
</dbReference>
<dbReference type="RefSeq" id="WP_019245153.1">
    <property type="nucleotide sequence ID" value="NZ_CAPH01000006.1"/>
</dbReference>
<reference evidence="9" key="1">
    <citation type="journal article" date="2022" name="Cell">
        <title>Design, construction, and in vivo augmentation of a complex gut microbiome.</title>
        <authorList>
            <person name="Cheng A.G."/>
            <person name="Ho P.Y."/>
            <person name="Aranda-Diaz A."/>
            <person name="Jain S."/>
            <person name="Yu F.B."/>
            <person name="Meng X."/>
            <person name="Wang M."/>
            <person name="Iakiviak M."/>
            <person name="Nagashima K."/>
            <person name="Zhao A."/>
            <person name="Murugkar P."/>
            <person name="Patil A."/>
            <person name="Atabakhsh K."/>
            <person name="Weakley A."/>
            <person name="Yan J."/>
            <person name="Brumbaugh A.R."/>
            <person name="Higginbottom S."/>
            <person name="Dimas A."/>
            <person name="Shiver A.L."/>
            <person name="Deutschbauer A."/>
            <person name="Neff N."/>
            <person name="Sonnenburg J.L."/>
            <person name="Huang K.C."/>
            <person name="Fischbach M.A."/>
        </authorList>
    </citation>
    <scope>NUCLEOTIDE SEQUENCE</scope>
    <source>
        <strain evidence="9">AP11</strain>
    </source>
</reference>
<proteinExistence type="predicted"/>
<dbReference type="InterPro" id="IPR003856">
    <property type="entry name" value="LPS_length_determ_N"/>
</dbReference>
<evidence type="ECO:0000256" key="1">
    <source>
        <dbReference type="ARBA" id="ARBA00004651"/>
    </source>
</evidence>